<proteinExistence type="predicted"/>
<sequence length="296" mass="31892">MMTTQQVHPPPPESDNQLPPAGDIQPPPAGDIQPPPDFDEVPPPYPNYPPPPYHTLNGSLADPTITKAISMSSSIHICLLSQTGSQMQTPSSIKIQVGLFETQKLPKIVVNLCHQSPHHVGSATYCSSTSDCFWGSETCCSDGVCRETCYYCSFSSQCGTGEECCDHKCKDSCGWNGGSIAGAVVATIIFFAIIISIASCCCCAWCPYYRYRTPGTVVVTQQPYQPFVSTQTTMTQHVQAPPPVDYNQPPPGYSQPPPGYNQPPPTYPSYPPPSTLHPPPQGQAQAGAMPAQVQTR</sequence>
<feature type="region of interest" description="Disordered" evidence="1">
    <location>
        <begin position="238"/>
        <end position="296"/>
    </location>
</feature>
<dbReference type="EMBL" id="LSMT01001251">
    <property type="protein sequence ID" value="PFX12634.1"/>
    <property type="molecule type" value="Genomic_DNA"/>
</dbReference>
<gene>
    <name evidence="3" type="ORF">AWC38_SpisGene23373</name>
</gene>
<keyword evidence="4" id="KW-1185">Reference proteome</keyword>
<keyword evidence="2" id="KW-0812">Transmembrane</keyword>
<comment type="caution">
    <text evidence="3">The sequence shown here is derived from an EMBL/GenBank/DDBJ whole genome shotgun (WGS) entry which is preliminary data.</text>
</comment>
<dbReference type="Proteomes" id="UP000225706">
    <property type="component" value="Unassembled WGS sequence"/>
</dbReference>
<evidence type="ECO:0000313" key="3">
    <source>
        <dbReference type="EMBL" id="PFX12634.1"/>
    </source>
</evidence>
<dbReference type="AlphaFoldDB" id="A0A2B4R2R2"/>
<feature type="compositionally biased region" description="Pro residues" evidence="1">
    <location>
        <begin position="240"/>
        <end position="281"/>
    </location>
</feature>
<feature type="transmembrane region" description="Helical" evidence="2">
    <location>
        <begin position="180"/>
        <end position="206"/>
    </location>
</feature>
<evidence type="ECO:0000256" key="2">
    <source>
        <dbReference type="SAM" id="Phobius"/>
    </source>
</evidence>
<keyword evidence="2" id="KW-1133">Transmembrane helix</keyword>
<accession>A0A2B4R2R2</accession>
<feature type="compositionally biased region" description="Pro residues" evidence="1">
    <location>
        <begin position="25"/>
        <end position="53"/>
    </location>
</feature>
<keyword evidence="2" id="KW-0472">Membrane</keyword>
<dbReference type="OrthoDB" id="6008189at2759"/>
<evidence type="ECO:0000256" key="1">
    <source>
        <dbReference type="SAM" id="MobiDB-lite"/>
    </source>
</evidence>
<feature type="region of interest" description="Disordered" evidence="1">
    <location>
        <begin position="1"/>
        <end position="55"/>
    </location>
</feature>
<name>A0A2B4R2R2_STYPI</name>
<evidence type="ECO:0000313" key="4">
    <source>
        <dbReference type="Proteomes" id="UP000225706"/>
    </source>
</evidence>
<feature type="compositionally biased region" description="Low complexity" evidence="1">
    <location>
        <begin position="282"/>
        <end position="296"/>
    </location>
</feature>
<reference evidence="4" key="1">
    <citation type="journal article" date="2017" name="bioRxiv">
        <title>Comparative analysis of the genomes of Stylophora pistillata and Acropora digitifera provides evidence for extensive differences between species of corals.</title>
        <authorList>
            <person name="Voolstra C.R."/>
            <person name="Li Y."/>
            <person name="Liew Y.J."/>
            <person name="Baumgarten S."/>
            <person name="Zoccola D."/>
            <person name="Flot J.-F."/>
            <person name="Tambutte S."/>
            <person name="Allemand D."/>
            <person name="Aranda M."/>
        </authorList>
    </citation>
    <scope>NUCLEOTIDE SEQUENCE [LARGE SCALE GENOMIC DNA]</scope>
</reference>
<protein>
    <submittedName>
        <fullName evidence="3">Uncharacterized protein</fullName>
    </submittedName>
</protein>
<organism evidence="3 4">
    <name type="scientific">Stylophora pistillata</name>
    <name type="common">Smooth cauliflower coral</name>
    <dbReference type="NCBI Taxonomy" id="50429"/>
    <lineage>
        <taxon>Eukaryota</taxon>
        <taxon>Metazoa</taxon>
        <taxon>Cnidaria</taxon>
        <taxon>Anthozoa</taxon>
        <taxon>Hexacorallia</taxon>
        <taxon>Scleractinia</taxon>
        <taxon>Astrocoeniina</taxon>
        <taxon>Pocilloporidae</taxon>
        <taxon>Stylophora</taxon>
    </lineage>
</organism>